<dbReference type="PROSITE" id="PS50994">
    <property type="entry name" value="INTEGRASE"/>
    <property type="match status" value="1"/>
</dbReference>
<organism evidence="2 3">
    <name type="scientific">Enterovibrio coralii</name>
    <dbReference type="NCBI Taxonomy" id="294935"/>
    <lineage>
        <taxon>Bacteria</taxon>
        <taxon>Pseudomonadati</taxon>
        <taxon>Pseudomonadota</taxon>
        <taxon>Gammaproteobacteria</taxon>
        <taxon>Vibrionales</taxon>
        <taxon>Vibrionaceae</taxon>
        <taxon>Enterovibrio</taxon>
    </lineage>
</organism>
<dbReference type="Gene3D" id="3.30.420.10">
    <property type="entry name" value="Ribonuclease H-like superfamily/Ribonuclease H"/>
    <property type="match status" value="1"/>
</dbReference>
<dbReference type="EMBL" id="LNTY01000049">
    <property type="protein sequence ID" value="KXF80802.1"/>
    <property type="molecule type" value="Genomic_DNA"/>
</dbReference>
<comment type="caution">
    <text evidence="2">The sequence shown here is derived from an EMBL/GenBank/DDBJ whole genome shotgun (WGS) entry which is preliminary data.</text>
</comment>
<dbReference type="Proteomes" id="UP000070529">
    <property type="component" value="Unassembled WGS sequence"/>
</dbReference>
<dbReference type="InterPro" id="IPR050900">
    <property type="entry name" value="Transposase_IS3/IS150/IS904"/>
</dbReference>
<dbReference type="InterPro" id="IPR036397">
    <property type="entry name" value="RNaseH_sf"/>
</dbReference>
<dbReference type="STRING" id="294935.ATN88_16115"/>
<dbReference type="GO" id="GO:0003676">
    <property type="term" value="F:nucleic acid binding"/>
    <property type="evidence" value="ECO:0007669"/>
    <property type="project" value="InterPro"/>
</dbReference>
<dbReference type="InterPro" id="IPR012337">
    <property type="entry name" value="RNaseH-like_sf"/>
</dbReference>
<reference evidence="2 3" key="1">
    <citation type="submission" date="2015-11" db="EMBL/GenBank/DDBJ databases">
        <title>Genomic Taxonomy of the Vibrionaceae.</title>
        <authorList>
            <person name="Gomez-Gil B."/>
            <person name="Enciso-Ibarra J."/>
        </authorList>
    </citation>
    <scope>NUCLEOTIDE SEQUENCE [LARGE SCALE GENOMIC DNA]</scope>
    <source>
        <strain evidence="2 3">CAIM 912</strain>
    </source>
</reference>
<protein>
    <recommendedName>
        <fullName evidence="1">Integrase catalytic domain-containing protein</fullName>
    </recommendedName>
</protein>
<dbReference type="AlphaFoldDB" id="A0A135I5S5"/>
<keyword evidence="3" id="KW-1185">Reference proteome</keyword>
<dbReference type="PANTHER" id="PTHR46889:SF4">
    <property type="entry name" value="TRANSPOSASE INSO FOR INSERTION SEQUENCE ELEMENT IS911B-RELATED"/>
    <property type="match status" value="1"/>
</dbReference>
<proteinExistence type="predicted"/>
<evidence type="ECO:0000259" key="1">
    <source>
        <dbReference type="PROSITE" id="PS50994"/>
    </source>
</evidence>
<accession>A0A135I5S5</accession>
<feature type="domain" description="Integrase catalytic" evidence="1">
    <location>
        <begin position="63"/>
        <end position="132"/>
    </location>
</feature>
<evidence type="ECO:0000313" key="3">
    <source>
        <dbReference type="Proteomes" id="UP000070529"/>
    </source>
</evidence>
<name>A0A135I5S5_9GAMM</name>
<dbReference type="InterPro" id="IPR001584">
    <property type="entry name" value="Integrase_cat-core"/>
</dbReference>
<dbReference type="Pfam" id="PF00665">
    <property type="entry name" value="rve"/>
    <property type="match status" value="1"/>
</dbReference>
<gene>
    <name evidence="2" type="ORF">ATN88_16115</name>
</gene>
<evidence type="ECO:0000313" key="2">
    <source>
        <dbReference type="EMBL" id="KXF80802.1"/>
    </source>
</evidence>
<dbReference type="SUPFAM" id="SSF53098">
    <property type="entry name" value="Ribonuclease H-like"/>
    <property type="match status" value="1"/>
</dbReference>
<sequence>MPEFKNPDCQQEQRQKYLLGRIKQFWLESVGIYGYRKIFSDFREEGKSCVINLIHRLMKRKFNPTAPNKSWVTDITYIKTHEGWLHLAVVIDLFSRLVIVVDQESDNLRVGVRCVADGDLALFPKRESTFTF</sequence>
<dbReference type="PANTHER" id="PTHR46889">
    <property type="entry name" value="TRANSPOSASE INSF FOR INSERTION SEQUENCE IS3B-RELATED"/>
    <property type="match status" value="1"/>
</dbReference>
<dbReference type="GO" id="GO:0015074">
    <property type="term" value="P:DNA integration"/>
    <property type="evidence" value="ECO:0007669"/>
    <property type="project" value="InterPro"/>
</dbReference>